<dbReference type="EMBL" id="VSRR010001416">
    <property type="protein sequence ID" value="MPC25097.1"/>
    <property type="molecule type" value="Genomic_DNA"/>
</dbReference>
<proteinExistence type="predicted"/>
<dbReference type="Proteomes" id="UP000324222">
    <property type="component" value="Unassembled WGS sequence"/>
</dbReference>
<accession>A0A5B7DVI3</accession>
<evidence type="ECO:0000313" key="3">
    <source>
        <dbReference type="Proteomes" id="UP000324222"/>
    </source>
</evidence>
<comment type="caution">
    <text evidence="2">The sequence shown here is derived from an EMBL/GenBank/DDBJ whole genome shotgun (WGS) entry which is preliminary data.</text>
</comment>
<sequence length="75" mass="8841">MCKTSLLTRSLHSSTEKKSTRTLKINQDSARNIFRCEMTQPWEQKLKYIRRNHQNYINGIITTKVALSISFYKCS</sequence>
<name>A0A5B7DVI3_PORTR</name>
<reference evidence="2 3" key="1">
    <citation type="submission" date="2019-05" db="EMBL/GenBank/DDBJ databases">
        <title>Another draft genome of Portunus trituberculatus and its Hox gene families provides insights of decapod evolution.</title>
        <authorList>
            <person name="Jeong J.-H."/>
            <person name="Song I."/>
            <person name="Kim S."/>
            <person name="Choi T."/>
            <person name="Kim D."/>
            <person name="Ryu S."/>
            <person name="Kim W."/>
        </authorList>
    </citation>
    <scope>NUCLEOTIDE SEQUENCE [LARGE SCALE GENOMIC DNA]</scope>
    <source>
        <tissue evidence="2">Muscle</tissue>
    </source>
</reference>
<protein>
    <submittedName>
        <fullName evidence="2">Uncharacterized protein</fullName>
    </submittedName>
</protein>
<evidence type="ECO:0000256" key="1">
    <source>
        <dbReference type="SAM" id="MobiDB-lite"/>
    </source>
</evidence>
<evidence type="ECO:0000313" key="2">
    <source>
        <dbReference type="EMBL" id="MPC25097.1"/>
    </source>
</evidence>
<dbReference type="AlphaFoldDB" id="A0A5B7DVI3"/>
<feature type="compositionally biased region" description="Low complexity" evidence="1">
    <location>
        <begin position="1"/>
        <end position="13"/>
    </location>
</feature>
<organism evidence="2 3">
    <name type="scientific">Portunus trituberculatus</name>
    <name type="common">Swimming crab</name>
    <name type="synonym">Neptunus trituberculatus</name>
    <dbReference type="NCBI Taxonomy" id="210409"/>
    <lineage>
        <taxon>Eukaryota</taxon>
        <taxon>Metazoa</taxon>
        <taxon>Ecdysozoa</taxon>
        <taxon>Arthropoda</taxon>
        <taxon>Crustacea</taxon>
        <taxon>Multicrustacea</taxon>
        <taxon>Malacostraca</taxon>
        <taxon>Eumalacostraca</taxon>
        <taxon>Eucarida</taxon>
        <taxon>Decapoda</taxon>
        <taxon>Pleocyemata</taxon>
        <taxon>Brachyura</taxon>
        <taxon>Eubrachyura</taxon>
        <taxon>Portunoidea</taxon>
        <taxon>Portunidae</taxon>
        <taxon>Portuninae</taxon>
        <taxon>Portunus</taxon>
    </lineage>
</organism>
<gene>
    <name evidence="2" type="ORF">E2C01_018197</name>
</gene>
<feature type="region of interest" description="Disordered" evidence="1">
    <location>
        <begin position="1"/>
        <end position="22"/>
    </location>
</feature>
<keyword evidence="3" id="KW-1185">Reference proteome</keyword>